<evidence type="ECO:0000313" key="3">
    <source>
        <dbReference type="Proteomes" id="UP000182002"/>
    </source>
</evidence>
<comment type="caution">
    <text evidence="2">The sequence shown here is derived from an EMBL/GenBank/DDBJ whole genome shotgun (WGS) entry which is preliminary data.</text>
</comment>
<feature type="transmembrane region" description="Helical" evidence="1">
    <location>
        <begin position="12"/>
        <end position="32"/>
    </location>
</feature>
<proteinExistence type="predicted"/>
<protein>
    <submittedName>
        <fullName evidence="2">Uncharacterized protein</fullName>
    </submittedName>
</protein>
<organism evidence="2 3">
    <name type="scientific">Candidatus Wolfebacteria bacterium RBG_13_41_7</name>
    <dbReference type="NCBI Taxonomy" id="1802554"/>
    <lineage>
        <taxon>Bacteria</taxon>
        <taxon>Candidatus Wolfeibacteriota</taxon>
    </lineage>
</organism>
<feature type="transmembrane region" description="Helical" evidence="1">
    <location>
        <begin position="38"/>
        <end position="56"/>
    </location>
</feature>
<dbReference type="AlphaFoldDB" id="A0A1F8DL62"/>
<evidence type="ECO:0000256" key="1">
    <source>
        <dbReference type="SAM" id="Phobius"/>
    </source>
</evidence>
<keyword evidence="1" id="KW-1133">Transmembrane helix</keyword>
<sequence>MKIFVSRTFTWWQVGIIKLALLSMGAAIGAYWYEFFGANLGILIAIAIITSVYLIYTSFKNEDKSTSQGQSM</sequence>
<reference evidence="2 3" key="1">
    <citation type="journal article" date="2016" name="Nat. Commun.">
        <title>Thousands of microbial genomes shed light on interconnected biogeochemical processes in an aquifer system.</title>
        <authorList>
            <person name="Anantharaman K."/>
            <person name="Brown C.T."/>
            <person name="Hug L.A."/>
            <person name="Sharon I."/>
            <person name="Castelle C.J."/>
            <person name="Probst A.J."/>
            <person name="Thomas B.C."/>
            <person name="Singh A."/>
            <person name="Wilkins M.J."/>
            <person name="Karaoz U."/>
            <person name="Brodie E.L."/>
            <person name="Williams K.H."/>
            <person name="Hubbard S.S."/>
            <person name="Banfield J.F."/>
        </authorList>
    </citation>
    <scope>NUCLEOTIDE SEQUENCE [LARGE SCALE GENOMIC DNA]</scope>
</reference>
<accession>A0A1F8DL62</accession>
<name>A0A1F8DL62_9BACT</name>
<dbReference type="EMBL" id="MGIO01000029">
    <property type="protein sequence ID" value="OGM89357.1"/>
    <property type="molecule type" value="Genomic_DNA"/>
</dbReference>
<keyword evidence="1" id="KW-0812">Transmembrane</keyword>
<dbReference type="Proteomes" id="UP000182002">
    <property type="component" value="Unassembled WGS sequence"/>
</dbReference>
<keyword evidence="1" id="KW-0472">Membrane</keyword>
<gene>
    <name evidence="2" type="ORF">A3J77_02175</name>
</gene>
<evidence type="ECO:0000313" key="2">
    <source>
        <dbReference type="EMBL" id="OGM89357.1"/>
    </source>
</evidence>